<dbReference type="Pfam" id="PF01370">
    <property type="entry name" value="Epimerase"/>
    <property type="match status" value="1"/>
</dbReference>
<dbReference type="Proteomes" id="UP000610124">
    <property type="component" value="Unassembled WGS sequence"/>
</dbReference>
<dbReference type="SUPFAM" id="SSF51735">
    <property type="entry name" value="NAD(P)-binding Rossmann-fold domains"/>
    <property type="match status" value="1"/>
</dbReference>
<comment type="caution">
    <text evidence="2">The sequence shown here is derived from an EMBL/GenBank/DDBJ whole genome shotgun (WGS) entry which is preliminary data.</text>
</comment>
<dbReference type="EMBL" id="BMUB01000040">
    <property type="protein sequence ID" value="GGV06620.1"/>
    <property type="molecule type" value="Genomic_DNA"/>
</dbReference>
<dbReference type="InterPro" id="IPR051783">
    <property type="entry name" value="NAD(P)-dependent_oxidoreduct"/>
</dbReference>
<name>A0A8H9I5L6_KITAU</name>
<evidence type="ECO:0000313" key="2">
    <source>
        <dbReference type="EMBL" id="GGV06620.1"/>
    </source>
</evidence>
<gene>
    <name evidence="2" type="ORF">GCM10010502_72060</name>
</gene>
<organism evidence="2 3">
    <name type="scientific">Kitasatospora aureofaciens</name>
    <name type="common">Streptomyces aureofaciens</name>
    <dbReference type="NCBI Taxonomy" id="1894"/>
    <lineage>
        <taxon>Bacteria</taxon>
        <taxon>Bacillati</taxon>
        <taxon>Actinomycetota</taxon>
        <taxon>Actinomycetes</taxon>
        <taxon>Kitasatosporales</taxon>
        <taxon>Streptomycetaceae</taxon>
        <taxon>Kitasatospora</taxon>
    </lineage>
</organism>
<protein>
    <submittedName>
        <fullName evidence="2">Oxidoreductase</fullName>
    </submittedName>
</protein>
<dbReference type="GO" id="GO:0005737">
    <property type="term" value="C:cytoplasm"/>
    <property type="evidence" value="ECO:0007669"/>
    <property type="project" value="TreeGrafter"/>
</dbReference>
<dbReference type="InterPro" id="IPR001509">
    <property type="entry name" value="Epimerase_deHydtase"/>
</dbReference>
<reference evidence="2" key="1">
    <citation type="journal article" date="2014" name="Int. J. Syst. Evol. Microbiol.">
        <title>Complete genome sequence of Corynebacterium casei LMG S-19264T (=DSM 44701T), isolated from a smear-ripened cheese.</title>
        <authorList>
            <consortium name="US DOE Joint Genome Institute (JGI-PGF)"/>
            <person name="Walter F."/>
            <person name="Albersmeier A."/>
            <person name="Kalinowski J."/>
            <person name="Ruckert C."/>
        </authorList>
    </citation>
    <scope>NUCLEOTIDE SEQUENCE</scope>
    <source>
        <strain evidence="2">JCM 4434</strain>
    </source>
</reference>
<reference evidence="2" key="2">
    <citation type="submission" date="2020-09" db="EMBL/GenBank/DDBJ databases">
        <authorList>
            <person name="Sun Q."/>
            <person name="Ohkuma M."/>
        </authorList>
    </citation>
    <scope>NUCLEOTIDE SEQUENCE</scope>
    <source>
        <strain evidence="2">JCM 4434</strain>
    </source>
</reference>
<dbReference type="GO" id="GO:0004029">
    <property type="term" value="F:aldehyde dehydrogenase (NAD+) activity"/>
    <property type="evidence" value="ECO:0007669"/>
    <property type="project" value="TreeGrafter"/>
</dbReference>
<sequence>MVMLTPVALTGATGFIGSAVLRVLTDGGARVRALARRVPEGDGRVDWVSGDLTDPGALARLCDGAEVVVHLASRVSGGAGECEAVNLRGTEALMAEAVRARAGRIIHLSTAAVYGEGPHSGIEVGGVPAAPVSEASRTRLLGERFALDAGGVVLRPGLVTGVGDRWVVPALGELVRRVPVRWGGGAARLSMVDRDDLARLIGALAIGEHAAPSGVHHASHPEPVRVGDLLAALARCGVLVAPRGPDLPWEECRRLLAANPGRLSERQFGLVARDHWYRSEEIWRVAGCPAGPGPLARIAAAAPWYREALSRS</sequence>
<dbReference type="PANTHER" id="PTHR48079:SF6">
    <property type="entry name" value="NAD(P)-BINDING DOMAIN-CONTAINING PROTEIN-RELATED"/>
    <property type="match status" value="1"/>
</dbReference>
<evidence type="ECO:0000313" key="3">
    <source>
        <dbReference type="Proteomes" id="UP000610124"/>
    </source>
</evidence>
<dbReference type="AlphaFoldDB" id="A0A8H9I5L6"/>
<proteinExistence type="predicted"/>
<dbReference type="PANTHER" id="PTHR48079">
    <property type="entry name" value="PROTEIN YEEZ"/>
    <property type="match status" value="1"/>
</dbReference>
<accession>A0A8H9I5L6</accession>
<dbReference type="Gene3D" id="3.40.50.720">
    <property type="entry name" value="NAD(P)-binding Rossmann-like Domain"/>
    <property type="match status" value="1"/>
</dbReference>
<dbReference type="InterPro" id="IPR036291">
    <property type="entry name" value="NAD(P)-bd_dom_sf"/>
</dbReference>
<evidence type="ECO:0000259" key="1">
    <source>
        <dbReference type="Pfam" id="PF01370"/>
    </source>
</evidence>
<feature type="domain" description="NAD-dependent epimerase/dehydratase" evidence="1">
    <location>
        <begin position="8"/>
        <end position="202"/>
    </location>
</feature>